<dbReference type="Proteomes" id="UP000663844">
    <property type="component" value="Unassembled WGS sequence"/>
</dbReference>
<dbReference type="EMBL" id="CAJOAZ010019877">
    <property type="protein sequence ID" value="CAF4340901.1"/>
    <property type="molecule type" value="Genomic_DNA"/>
</dbReference>
<proteinExistence type="predicted"/>
<feature type="non-terminal residue" evidence="1">
    <location>
        <position position="1"/>
    </location>
</feature>
<reference evidence="1" key="1">
    <citation type="submission" date="2021-02" db="EMBL/GenBank/DDBJ databases">
        <authorList>
            <person name="Nowell W R."/>
        </authorList>
    </citation>
    <scope>NUCLEOTIDE SEQUENCE</scope>
</reference>
<evidence type="ECO:0000313" key="1">
    <source>
        <dbReference type="EMBL" id="CAF4340901.1"/>
    </source>
</evidence>
<accession>A0A820KAE4</accession>
<protein>
    <submittedName>
        <fullName evidence="1">Uncharacterized protein</fullName>
    </submittedName>
</protein>
<name>A0A820KAE4_9BILA</name>
<comment type="caution">
    <text evidence="1">The sequence shown here is derived from an EMBL/GenBank/DDBJ whole genome shotgun (WGS) entry which is preliminary data.</text>
</comment>
<organism evidence="1 2">
    <name type="scientific">Adineta steineri</name>
    <dbReference type="NCBI Taxonomy" id="433720"/>
    <lineage>
        <taxon>Eukaryota</taxon>
        <taxon>Metazoa</taxon>
        <taxon>Spiralia</taxon>
        <taxon>Gnathifera</taxon>
        <taxon>Rotifera</taxon>
        <taxon>Eurotatoria</taxon>
        <taxon>Bdelloidea</taxon>
        <taxon>Adinetida</taxon>
        <taxon>Adinetidae</taxon>
        <taxon>Adineta</taxon>
    </lineage>
</organism>
<sequence>DAIEITDSNFQSTVLDSEEPWLVEFTAKDEHKVSCKVDTLH</sequence>
<dbReference type="Gene3D" id="3.40.30.10">
    <property type="entry name" value="Glutaredoxin"/>
    <property type="match status" value="1"/>
</dbReference>
<dbReference type="AlphaFoldDB" id="A0A820KAE4"/>
<gene>
    <name evidence="1" type="ORF">OXD698_LOCUS48224</name>
</gene>
<evidence type="ECO:0000313" key="2">
    <source>
        <dbReference type="Proteomes" id="UP000663844"/>
    </source>
</evidence>